<reference evidence="4 5" key="1">
    <citation type="submission" date="2021-04" db="EMBL/GenBank/DDBJ databases">
        <title>novel species isolated from subtropical streams in China.</title>
        <authorList>
            <person name="Lu H."/>
        </authorList>
    </citation>
    <scope>NUCLEOTIDE SEQUENCE [LARGE SCALE GENOMIC DNA]</scope>
    <source>
        <strain evidence="4 5">BYS107W</strain>
    </source>
</reference>
<dbReference type="GO" id="GO:0052621">
    <property type="term" value="F:diguanylate cyclase activity"/>
    <property type="evidence" value="ECO:0007669"/>
    <property type="project" value="UniProtKB-EC"/>
</dbReference>
<dbReference type="PANTHER" id="PTHR45138:SF9">
    <property type="entry name" value="DIGUANYLATE CYCLASE DGCM-RELATED"/>
    <property type="match status" value="1"/>
</dbReference>
<comment type="caution">
    <text evidence="4">The sequence shown here is derived from an EMBL/GenBank/DDBJ whole genome shotgun (WGS) entry which is preliminary data.</text>
</comment>
<gene>
    <name evidence="4" type="ORF">KDM92_15335</name>
</gene>
<organism evidence="4 5">
    <name type="scientific">Undibacterium baiyunense</name>
    <dbReference type="NCBI Taxonomy" id="2828731"/>
    <lineage>
        <taxon>Bacteria</taxon>
        <taxon>Pseudomonadati</taxon>
        <taxon>Pseudomonadota</taxon>
        <taxon>Betaproteobacteria</taxon>
        <taxon>Burkholderiales</taxon>
        <taxon>Oxalobacteraceae</taxon>
        <taxon>Undibacterium</taxon>
    </lineage>
</organism>
<dbReference type="GO" id="GO:1902201">
    <property type="term" value="P:negative regulation of bacterial-type flagellum-dependent cell motility"/>
    <property type="evidence" value="ECO:0007669"/>
    <property type="project" value="TreeGrafter"/>
</dbReference>
<dbReference type="Proteomes" id="UP000680158">
    <property type="component" value="Unassembled WGS sequence"/>
</dbReference>
<name>A0A941DFU3_9BURK</name>
<evidence type="ECO:0000313" key="4">
    <source>
        <dbReference type="EMBL" id="MBR7747959.1"/>
    </source>
</evidence>
<dbReference type="InterPro" id="IPR029787">
    <property type="entry name" value="Nucleotide_cyclase"/>
</dbReference>
<dbReference type="EC" id="2.7.7.65" evidence="1"/>
<accession>A0A941DFU3</accession>
<dbReference type="AlphaFoldDB" id="A0A941DFU3"/>
<evidence type="ECO:0000256" key="1">
    <source>
        <dbReference type="ARBA" id="ARBA00012528"/>
    </source>
</evidence>
<dbReference type="SUPFAM" id="SSF55073">
    <property type="entry name" value="Nucleotide cyclase"/>
    <property type="match status" value="1"/>
</dbReference>
<dbReference type="GO" id="GO:0043709">
    <property type="term" value="P:cell adhesion involved in single-species biofilm formation"/>
    <property type="evidence" value="ECO:0007669"/>
    <property type="project" value="TreeGrafter"/>
</dbReference>
<feature type="domain" description="GGDEF" evidence="3">
    <location>
        <begin position="201"/>
        <end position="330"/>
    </location>
</feature>
<sequence>MESIIKHLMEITGHRDHDLLNISVISALSELTHASRARVLDILHVGDNVFVKAQITIDHGKLASNEEHLVHLIPEVPIEQFPQLASGLQQHENVIEHVADNGDRTVWLPIWMNEKVHVCLEIFNPASFTDNTKEVMSGILVVYRNFQNLLDYSERDSLTGLLNRKTFDDNFSKILRTSVQKQLSEEVGQPAIERRRDDKEKQHWLAVLDIDHFKRVNDTFGHLYGDEVLILVANLMRSSFRPSDKLFRFGGEEFVILLRSTTKEDAHMIFERFRENVARYPFPQVGTVTISIGFAHIDPFEPAVGIIGRADQALYYAKSNGRNRICHYEDLVESGLLHIEHSQDSVEFF</sequence>
<dbReference type="PROSITE" id="PS50887">
    <property type="entry name" value="GGDEF"/>
    <property type="match status" value="1"/>
</dbReference>
<dbReference type="Gene3D" id="3.30.70.270">
    <property type="match status" value="1"/>
</dbReference>
<dbReference type="RefSeq" id="WP_212685322.1">
    <property type="nucleotide sequence ID" value="NZ_JAGSPM010000010.1"/>
</dbReference>
<dbReference type="NCBIfam" id="TIGR00254">
    <property type="entry name" value="GGDEF"/>
    <property type="match status" value="1"/>
</dbReference>
<protein>
    <recommendedName>
        <fullName evidence="1">diguanylate cyclase</fullName>
        <ecNumber evidence="1">2.7.7.65</ecNumber>
    </recommendedName>
</protein>
<evidence type="ECO:0000259" key="3">
    <source>
        <dbReference type="PROSITE" id="PS50887"/>
    </source>
</evidence>
<proteinExistence type="predicted"/>
<evidence type="ECO:0000313" key="5">
    <source>
        <dbReference type="Proteomes" id="UP000680158"/>
    </source>
</evidence>
<dbReference type="FunFam" id="3.30.70.270:FF:000001">
    <property type="entry name" value="Diguanylate cyclase domain protein"/>
    <property type="match status" value="1"/>
</dbReference>
<evidence type="ECO:0000256" key="2">
    <source>
        <dbReference type="ARBA" id="ARBA00034247"/>
    </source>
</evidence>
<keyword evidence="5" id="KW-1185">Reference proteome</keyword>
<dbReference type="GO" id="GO:0005886">
    <property type="term" value="C:plasma membrane"/>
    <property type="evidence" value="ECO:0007669"/>
    <property type="project" value="TreeGrafter"/>
</dbReference>
<dbReference type="CDD" id="cd01949">
    <property type="entry name" value="GGDEF"/>
    <property type="match status" value="1"/>
</dbReference>
<dbReference type="PANTHER" id="PTHR45138">
    <property type="entry name" value="REGULATORY COMPONENTS OF SENSORY TRANSDUCTION SYSTEM"/>
    <property type="match status" value="1"/>
</dbReference>
<dbReference type="InterPro" id="IPR050469">
    <property type="entry name" value="Diguanylate_Cyclase"/>
</dbReference>
<dbReference type="InterPro" id="IPR043128">
    <property type="entry name" value="Rev_trsase/Diguanyl_cyclase"/>
</dbReference>
<dbReference type="EMBL" id="JAGSPM010000010">
    <property type="protein sequence ID" value="MBR7747959.1"/>
    <property type="molecule type" value="Genomic_DNA"/>
</dbReference>
<dbReference type="SMART" id="SM00267">
    <property type="entry name" value="GGDEF"/>
    <property type="match status" value="1"/>
</dbReference>
<dbReference type="Pfam" id="PF00990">
    <property type="entry name" value="GGDEF"/>
    <property type="match status" value="1"/>
</dbReference>
<dbReference type="InterPro" id="IPR000160">
    <property type="entry name" value="GGDEF_dom"/>
</dbReference>
<comment type="catalytic activity">
    <reaction evidence="2">
        <text>2 GTP = 3',3'-c-di-GMP + 2 diphosphate</text>
        <dbReference type="Rhea" id="RHEA:24898"/>
        <dbReference type="ChEBI" id="CHEBI:33019"/>
        <dbReference type="ChEBI" id="CHEBI:37565"/>
        <dbReference type="ChEBI" id="CHEBI:58805"/>
        <dbReference type="EC" id="2.7.7.65"/>
    </reaction>
</comment>